<sequence length="52" mass="5998">MGFSGGSPAQLRDTLIPLLTKIWLWFGQRTHCMTTCLILRSIFLGQRWFSPD</sequence>
<protein>
    <submittedName>
        <fullName evidence="1">Uncharacterized protein</fullName>
    </submittedName>
</protein>
<reference evidence="1 2" key="1">
    <citation type="journal article" date="2019" name="Genome Biol. Evol.">
        <title>Insights into the evolution of the New World diploid cottons (Gossypium, subgenus Houzingenia) based on genome sequencing.</title>
        <authorList>
            <person name="Grover C.E."/>
            <person name="Arick M.A. 2nd"/>
            <person name="Thrash A."/>
            <person name="Conover J.L."/>
            <person name="Sanders W.S."/>
            <person name="Peterson D.G."/>
            <person name="Frelichowski J.E."/>
            <person name="Scheffler J.A."/>
            <person name="Scheffler B.E."/>
            <person name="Wendel J.F."/>
        </authorList>
    </citation>
    <scope>NUCLEOTIDE SEQUENCE [LARGE SCALE GENOMIC DNA]</scope>
    <source>
        <strain evidence="1">0</strain>
        <tissue evidence="1">Leaf</tissue>
    </source>
</reference>
<accession>A0A7J9GQJ8</accession>
<comment type="caution">
    <text evidence="1">The sequence shown here is derived from an EMBL/GenBank/DDBJ whole genome shotgun (WGS) entry which is preliminary data.</text>
</comment>
<keyword evidence="2" id="KW-1185">Reference proteome</keyword>
<proteinExistence type="predicted"/>
<organism evidence="1 2">
    <name type="scientific">Gossypium harknessii</name>
    <dbReference type="NCBI Taxonomy" id="34285"/>
    <lineage>
        <taxon>Eukaryota</taxon>
        <taxon>Viridiplantae</taxon>
        <taxon>Streptophyta</taxon>
        <taxon>Embryophyta</taxon>
        <taxon>Tracheophyta</taxon>
        <taxon>Spermatophyta</taxon>
        <taxon>Magnoliopsida</taxon>
        <taxon>eudicotyledons</taxon>
        <taxon>Gunneridae</taxon>
        <taxon>Pentapetalae</taxon>
        <taxon>rosids</taxon>
        <taxon>malvids</taxon>
        <taxon>Malvales</taxon>
        <taxon>Malvaceae</taxon>
        <taxon>Malvoideae</taxon>
        <taxon>Gossypium</taxon>
    </lineage>
</organism>
<dbReference type="AlphaFoldDB" id="A0A7J9GQJ8"/>
<evidence type="ECO:0000313" key="2">
    <source>
        <dbReference type="Proteomes" id="UP000593560"/>
    </source>
</evidence>
<gene>
    <name evidence="1" type="ORF">Gohar_009895</name>
</gene>
<name>A0A7J9GQJ8_9ROSI</name>
<dbReference type="Proteomes" id="UP000593560">
    <property type="component" value="Unassembled WGS sequence"/>
</dbReference>
<dbReference type="EMBL" id="JABFAD010000005">
    <property type="protein sequence ID" value="MBA0799374.1"/>
    <property type="molecule type" value="Genomic_DNA"/>
</dbReference>
<evidence type="ECO:0000313" key="1">
    <source>
        <dbReference type="EMBL" id="MBA0799374.1"/>
    </source>
</evidence>